<gene>
    <name evidence="2" type="ORF">COCHEDRAFT_1023961</name>
</gene>
<keyword evidence="3" id="KW-1185">Reference proteome</keyword>
<organism evidence="2 3">
    <name type="scientific">Cochliobolus heterostrophus (strain C5 / ATCC 48332 / race O)</name>
    <name type="common">Southern corn leaf blight fungus</name>
    <name type="synonym">Bipolaris maydis</name>
    <dbReference type="NCBI Taxonomy" id="701091"/>
    <lineage>
        <taxon>Eukaryota</taxon>
        <taxon>Fungi</taxon>
        <taxon>Dikarya</taxon>
        <taxon>Ascomycota</taxon>
        <taxon>Pezizomycotina</taxon>
        <taxon>Dothideomycetes</taxon>
        <taxon>Pleosporomycetidae</taxon>
        <taxon>Pleosporales</taxon>
        <taxon>Pleosporineae</taxon>
        <taxon>Pleosporaceae</taxon>
        <taxon>Bipolaris</taxon>
    </lineage>
</organism>
<evidence type="ECO:0000313" key="3">
    <source>
        <dbReference type="Proteomes" id="UP000016936"/>
    </source>
</evidence>
<dbReference type="EMBL" id="KB445585">
    <property type="protein sequence ID" value="EMD86214.1"/>
    <property type="molecule type" value="Genomic_DNA"/>
</dbReference>
<sequence>MSSFPSKDIERPSKRPKEKPNSPNLLRFVACSPTHSLPYQIHYHIVQTLIKA</sequence>
<name>M2TI83_COCH5</name>
<dbReference type="Proteomes" id="UP000016936">
    <property type="component" value="Unassembled WGS sequence"/>
</dbReference>
<protein>
    <submittedName>
        <fullName evidence="2">Uncharacterized protein</fullName>
    </submittedName>
</protein>
<accession>M2TI83</accession>
<dbReference type="AlphaFoldDB" id="M2TI83"/>
<reference evidence="3" key="2">
    <citation type="journal article" date="2013" name="PLoS Genet.">
        <title>Comparative genome structure, secondary metabolite, and effector coding capacity across Cochliobolus pathogens.</title>
        <authorList>
            <person name="Condon B.J."/>
            <person name="Leng Y."/>
            <person name="Wu D."/>
            <person name="Bushley K.E."/>
            <person name="Ohm R.A."/>
            <person name="Otillar R."/>
            <person name="Martin J."/>
            <person name="Schackwitz W."/>
            <person name="Grimwood J."/>
            <person name="MohdZainudin N."/>
            <person name="Xue C."/>
            <person name="Wang R."/>
            <person name="Manning V.A."/>
            <person name="Dhillon B."/>
            <person name="Tu Z.J."/>
            <person name="Steffenson B.J."/>
            <person name="Salamov A."/>
            <person name="Sun H."/>
            <person name="Lowry S."/>
            <person name="LaButti K."/>
            <person name="Han J."/>
            <person name="Copeland A."/>
            <person name="Lindquist E."/>
            <person name="Barry K."/>
            <person name="Schmutz J."/>
            <person name="Baker S.E."/>
            <person name="Ciuffetti L.M."/>
            <person name="Grigoriev I.V."/>
            <person name="Zhong S."/>
            <person name="Turgeon B.G."/>
        </authorList>
    </citation>
    <scope>NUCLEOTIDE SEQUENCE [LARGE SCALE GENOMIC DNA]</scope>
    <source>
        <strain evidence="3">C5 / ATCC 48332 / race O</strain>
    </source>
</reference>
<evidence type="ECO:0000313" key="2">
    <source>
        <dbReference type="EMBL" id="EMD86214.1"/>
    </source>
</evidence>
<feature type="region of interest" description="Disordered" evidence="1">
    <location>
        <begin position="1"/>
        <end position="25"/>
    </location>
</feature>
<evidence type="ECO:0000256" key="1">
    <source>
        <dbReference type="SAM" id="MobiDB-lite"/>
    </source>
</evidence>
<reference evidence="2 3" key="1">
    <citation type="journal article" date="2012" name="PLoS Pathog.">
        <title>Diverse lifestyles and strategies of plant pathogenesis encoded in the genomes of eighteen Dothideomycetes fungi.</title>
        <authorList>
            <person name="Ohm R.A."/>
            <person name="Feau N."/>
            <person name="Henrissat B."/>
            <person name="Schoch C.L."/>
            <person name="Horwitz B.A."/>
            <person name="Barry K.W."/>
            <person name="Condon B.J."/>
            <person name="Copeland A.C."/>
            <person name="Dhillon B."/>
            <person name="Glaser F."/>
            <person name="Hesse C.N."/>
            <person name="Kosti I."/>
            <person name="LaButti K."/>
            <person name="Lindquist E.A."/>
            <person name="Lucas S."/>
            <person name="Salamov A.A."/>
            <person name="Bradshaw R.E."/>
            <person name="Ciuffetti L."/>
            <person name="Hamelin R.C."/>
            <person name="Kema G.H.J."/>
            <person name="Lawrence C."/>
            <person name="Scott J.A."/>
            <person name="Spatafora J.W."/>
            <person name="Turgeon B.G."/>
            <person name="de Wit P.J.G.M."/>
            <person name="Zhong S."/>
            <person name="Goodwin S.B."/>
            <person name="Grigoriev I.V."/>
        </authorList>
    </citation>
    <scope>NUCLEOTIDE SEQUENCE [LARGE SCALE GENOMIC DNA]</scope>
    <source>
        <strain evidence="3">C5 / ATCC 48332 / race O</strain>
    </source>
</reference>
<feature type="compositionally biased region" description="Basic and acidic residues" evidence="1">
    <location>
        <begin position="7"/>
        <end position="20"/>
    </location>
</feature>
<dbReference type="HOGENOM" id="CLU_3087079_0_0_1"/>
<proteinExistence type="predicted"/>